<name>A0ABW3M6P2_9PSEU</name>
<evidence type="ECO:0000313" key="2">
    <source>
        <dbReference type="Proteomes" id="UP001597045"/>
    </source>
</evidence>
<keyword evidence="1" id="KW-0328">Glycosyltransferase</keyword>
<dbReference type="InterPro" id="IPR029057">
    <property type="entry name" value="PRTase-like"/>
</dbReference>
<dbReference type="Gene3D" id="3.40.50.2020">
    <property type="match status" value="1"/>
</dbReference>
<comment type="caution">
    <text evidence="1">The sequence shown here is derived from an EMBL/GenBank/DDBJ whole genome shotgun (WGS) entry which is preliminary data.</text>
</comment>
<reference evidence="2" key="1">
    <citation type="journal article" date="2019" name="Int. J. Syst. Evol. Microbiol.">
        <title>The Global Catalogue of Microorganisms (GCM) 10K type strain sequencing project: providing services to taxonomists for standard genome sequencing and annotation.</title>
        <authorList>
            <consortium name="The Broad Institute Genomics Platform"/>
            <consortium name="The Broad Institute Genome Sequencing Center for Infectious Disease"/>
            <person name="Wu L."/>
            <person name="Ma J."/>
        </authorList>
    </citation>
    <scope>NUCLEOTIDE SEQUENCE [LARGE SCALE GENOMIC DNA]</scope>
    <source>
        <strain evidence="2">JCM 31486</strain>
    </source>
</reference>
<feature type="non-terminal residue" evidence="1">
    <location>
        <position position="1"/>
    </location>
</feature>
<dbReference type="SUPFAM" id="SSF53271">
    <property type="entry name" value="PRTase-like"/>
    <property type="match status" value="1"/>
</dbReference>
<protein>
    <submittedName>
        <fullName evidence="1">Phosphoribosyltransferase</fullName>
    </submittedName>
</protein>
<accession>A0ABW3M6P2</accession>
<sequence length="80" mass="8494">ATGASMRAAVTALSALSVPRRIVVAVPTAPEGAHRGFAGVADEFVCPLPVRDFRAVGNVYRDFGQVSDLVVRSFLEPRQP</sequence>
<keyword evidence="2" id="KW-1185">Reference proteome</keyword>
<keyword evidence="1" id="KW-0808">Transferase</keyword>
<dbReference type="Proteomes" id="UP001597045">
    <property type="component" value="Unassembled WGS sequence"/>
</dbReference>
<organism evidence="1 2">
    <name type="scientific">Kibdelosporangium lantanae</name>
    <dbReference type="NCBI Taxonomy" id="1497396"/>
    <lineage>
        <taxon>Bacteria</taxon>
        <taxon>Bacillati</taxon>
        <taxon>Actinomycetota</taxon>
        <taxon>Actinomycetes</taxon>
        <taxon>Pseudonocardiales</taxon>
        <taxon>Pseudonocardiaceae</taxon>
        <taxon>Kibdelosporangium</taxon>
    </lineage>
</organism>
<dbReference type="EMBL" id="JBHTIS010000339">
    <property type="protein sequence ID" value="MFD1045560.1"/>
    <property type="molecule type" value="Genomic_DNA"/>
</dbReference>
<evidence type="ECO:0000313" key="1">
    <source>
        <dbReference type="EMBL" id="MFD1045560.1"/>
    </source>
</evidence>
<gene>
    <name evidence="1" type="ORF">ACFQ1S_08210</name>
</gene>
<dbReference type="GO" id="GO:0016757">
    <property type="term" value="F:glycosyltransferase activity"/>
    <property type="evidence" value="ECO:0007669"/>
    <property type="project" value="UniProtKB-KW"/>
</dbReference>
<proteinExistence type="predicted"/>